<reference evidence="2" key="2">
    <citation type="journal article" date="2024" name="Nature">
        <title>Anoxygenic phototroph of the Chloroflexota uses a type I reaction centre.</title>
        <authorList>
            <person name="Tsuji J.M."/>
            <person name="Shaw N.A."/>
            <person name="Nagashima S."/>
            <person name="Venkiteswaran J.J."/>
            <person name="Schiff S.L."/>
            <person name="Watanabe T."/>
            <person name="Fukui M."/>
            <person name="Hanada S."/>
            <person name="Tank M."/>
            <person name="Neufeld J.D."/>
        </authorList>
    </citation>
    <scope>NUCLEOTIDE SEQUENCE</scope>
    <source>
        <strain evidence="2">L227-S17</strain>
        <plasmid evidence="2 4">unnamed2</plasmid>
    </source>
</reference>
<reference evidence="1 3" key="1">
    <citation type="submission" date="2020-06" db="EMBL/GenBank/DDBJ databases">
        <title>Anoxygenic phototrophic Chloroflexota member uses a Type I reaction center.</title>
        <authorList>
            <person name="Tsuji J.M."/>
            <person name="Shaw N.A."/>
            <person name="Nagashima S."/>
            <person name="Venkiteswaran J."/>
            <person name="Schiff S.L."/>
            <person name="Hanada S."/>
            <person name="Tank M."/>
            <person name="Neufeld J.D."/>
        </authorList>
    </citation>
    <scope>NUCLEOTIDE SEQUENCE [LARGE SCALE GENOMIC DNA]</scope>
    <source>
        <strain evidence="1">L227-S17</strain>
    </source>
</reference>
<dbReference type="Proteomes" id="UP001431572">
    <property type="component" value="Plasmid unnamed2"/>
</dbReference>
<proteinExistence type="predicted"/>
<dbReference type="EMBL" id="CP128402">
    <property type="protein sequence ID" value="WJW70282.1"/>
    <property type="molecule type" value="Genomic_DNA"/>
</dbReference>
<sequence length="116" mass="13057">MTVLLGLVECQERRALSALLRCVSPDLTLSGMSRFFSKWQWSPQTLAEGWLDRFKERVAPLVQAEQQAQNLKPSFDPEVKRGPGRPPKVKAKTLVTGISYYRSTGLALRKEVIARA</sequence>
<evidence type="ECO:0000313" key="2">
    <source>
        <dbReference type="EMBL" id="WJW70282.1"/>
    </source>
</evidence>
<keyword evidence="2" id="KW-0614">Plasmid</keyword>
<dbReference type="Proteomes" id="UP000521676">
    <property type="component" value="Unassembled WGS sequence"/>
</dbReference>
<name>A0A8T7M4W3_9CHLR</name>
<dbReference type="AlphaFoldDB" id="A0A8T7M4W3"/>
<geneLocation type="plasmid" evidence="2 4">
    <name>unnamed2</name>
</geneLocation>
<protein>
    <submittedName>
        <fullName evidence="1">Uncharacterized protein</fullName>
    </submittedName>
</protein>
<evidence type="ECO:0000313" key="4">
    <source>
        <dbReference type="Proteomes" id="UP001431572"/>
    </source>
</evidence>
<dbReference type="RefSeq" id="WP_341472156.1">
    <property type="nucleotide sequence ID" value="NZ_CP128402.1"/>
</dbReference>
<evidence type="ECO:0000313" key="3">
    <source>
        <dbReference type="Proteomes" id="UP000521676"/>
    </source>
</evidence>
<dbReference type="EMBL" id="JACATZ010000002">
    <property type="protein sequence ID" value="NWJ47123.1"/>
    <property type="molecule type" value="Genomic_DNA"/>
</dbReference>
<evidence type="ECO:0000313" key="1">
    <source>
        <dbReference type="EMBL" id="NWJ47123.1"/>
    </source>
</evidence>
<accession>A0A8T7M4W3</accession>
<keyword evidence="4" id="KW-1185">Reference proteome</keyword>
<organism evidence="1 3">
    <name type="scientific">Candidatus Chlorohelix allophototropha</name>
    <dbReference type="NCBI Taxonomy" id="3003348"/>
    <lineage>
        <taxon>Bacteria</taxon>
        <taxon>Bacillati</taxon>
        <taxon>Chloroflexota</taxon>
        <taxon>Chloroflexia</taxon>
        <taxon>Candidatus Chloroheliales</taxon>
        <taxon>Candidatus Chloroheliaceae</taxon>
        <taxon>Candidatus Chlorohelix</taxon>
    </lineage>
</organism>
<gene>
    <name evidence="1" type="ORF">HXX08_14780</name>
    <name evidence="2" type="ORF">OZ401_005013</name>
</gene>